<accession>A0A2G9UUU9</accession>
<gene>
    <name evidence="3" type="ORF">TELCIR_04071</name>
</gene>
<keyword evidence="2" id="KW-0812">Transmembrane</keyword>
<evidence type="ECO:0000256" key="1">
    <source>
        <dbReference type="SAM" id="MobiDB-lite"/>
    </source>
</evidence>
<reference evidence="3 4" key="1">
    <citation type="submission" date="2015-09" db="EMBL/GenBank/DDBJ databases">
        <title>Draft genome of the parasitic nematode Teladorsagia circumcincta isolate WARC Sus (inbred).</title>
        <authorList>
            <person name="Mitreva M."/>
        </authorList>
    </citation>
    <scope>NUCLEOTIDE SEQUENCE [LARGE SCALE GENOMIC DNA]</scope>
    <source>
        <strain evidence="3 4">S</strain>
    </source>
</reference>
<feature type="transmembrane region" description="Helical" evidence="2">
    <location>
        <begin position="271"/>
        <end position="293"/>
    </location>
</feature>
<protein>
    <submittedName>
        <fullName evidence="3">Uncharacterized protein</fullName>
    </submittedName>
</protein>
<sequence>MFLEHYLAVNQVAMMSVNPAVRQVIVASSLLVPGFRNRYSRNVAHFKAVLTVDDAVELPMTINLSPPSEQLPEEAFEEPKRDWHKRFSVPRRMSERRITIRPYESFRDRKESDNPHITYGFAALSTEGKHVTDDETTQSGTRMSPSPSIFSIYGDDPGPSTICEQPVGAQADVFIASLGERNRRTLKKFLENSPRQENHYFMWIKDQKSDKFTVISIKTLENHLKSSQRVRRVKWRHMSADRMSVYRYSLPAITYQKSKHACECVMRRKKMWLLATWLTFILLLCVIVVLGSLSPEERMHPYLHYNATVTQITLQTLRNISIG</sequence>
<keyword evidence="4" id="KW-1185">Reference proteome</keyword>
<keyword evidence="2" id="KW-0472">Membrane</keyword>
<evidence type="ECO:0000313" key="4">
    <source>
        <dbReference type="Proteomes" id="UP000230423"/>
    </source>
</evidence>
<evidence type="ECO:0000256" key="2">
    <source>
        <dbReference type="SAM" id="Phobius"/>
    </source>
</evidence>
<organism evidence="3 4">
    <name type="scientific">Teladorsagia circumcincta</name>
    <name type="common">Brown stomach worm</name>
    <name type="synonym">Ostertagia circumcincta</name>
    <dbReference type="NCBI Taxonomy" id="45464"/>
    <lineage>
        <taxon>Eukaryota</taxon>
        <taxon>Metazoa</taxon>
        <taxon>Ecdysozoa</taxon>
        <taxon>Nematoda</taxon>
        <taxon>Chromadorea</taxon>
        <taxon>Rhabditida</taxon>
        <taxon>Rhabditina</taxon>
        <taxon>Rhabditomorpha</taxon>
        <taxon>Strongyloidea</taxon>
        <taxon>Trichostrongylidae</taxon>
        <taxon>Teladorsagia</taxon>
    </lineage>
</organism>
<feature type="region of interest" description="Disordered" evidence="1">
    <location>
        <begin position="129"/>
        <end position="148"/>
    </location>
</feature>
<dbReference type="AlphaFoldDB" id="A0A2G9UUU9"/>
<dbReference type="EMBL" id="KZ345360">
    <property type="protein sequence ID" value="PIO73936.1"/>
    <property type="molecule type" value="Genomic_DNA"/>
</dbReference>
<proteinExistence type="predicted"/>
<evidence type="ECO:0000313" key="3">
    <source>
        <dbReference type="EMBL" id="PIO73936.1"/>
    </source>
</evidence>
<name>A0A2G9UUU9_TELCI</name>
<dbReference type="OrthoDB" id="5856034at2759"/>
<dbReference type="Proteomes" id="UP000230423">
    <property type="component" value="Unassembled WGS sequence"/>
</dbReference>
<feature type="compositionally biased region" description="Polar residues" evidence="1">
    <location>
        <begin position="137"/>
        <end position="148"/>
    </location>
</feature>
<keyword evidence="2" id="KW-1133">Transmembrane helix</keyword>